<evidence type="ECO:0000256" key="1">
    <source>
        <dbReference type="SAM" id="MobiDB-lite"/>
    </source>
</evidence>
<accession>V9Z425</accession>
<feature type="region of interest" description="Disordered" evidence="1">
    <location>
        <begin position="1"/>
        <end position="22"/>
    </location>
</feature>
<keyword evidence="2" id="KW-0614">Plasmid</keyword>
<organism evidence="2">
    <name type="scientific">Streptomyces sp. FR1</name>
    <dbReference type="NCBI Taxonomy" id="349971"/>
    <lineage>
        <taxon>Bacteria</taxon>
        <taxon>Bacillati</taxon>
        <taxon>Actinomycetota</taxon>
        <taxon>Actinomycetes</taxon>
        <taxon>Kitasatosporales</taxon>
        <taxon>Streptomycetaceae</taxon>
        <taxon>Streptomyces</taxon>
    </lineage>
</organism>
<protein>
    <submittedName>
        <fullName evidence="2">Uncharacterized protein</fullName>
    </submittedName>
</protein>
<geneLocation type="plasmid" evidence="2">
    <name>pFRL3</name>
</geneLocation>
<sequence length="330" mass="35398">MTIHDGASPGPPGPIGSQPSSGLVAVPRYKLEQRPPLDWAELAEARRALGMPRPEEFGSTLGEQIAASLAFLETVSQPERQDRGPDYILVDLVDGQLRTLLVQAKWAPYGAERERARLGVFAALNARGAILGTRTVDGWKPAVAEFAATWLGIPNPDSEWLEAVSMALLGNWVDLLDEHLVDDVGSLGLKQLKKESAVVHRQLQPLWRRKAAGGRLLSLDHPIPGGGTLVGLLADRAAPQEPSLLWEPETESAAAVFAGLSPGEQQVARVWAQSGRTSWAEAADLAGVSAAEADSVRRKLRRLGRRYEQRAASARVTSGRSLPGGCGSWA</sequence>
<gene>
    <name evidence="2" type="ORF">pFRL3_61</name>
</gene>
<reference evidence="2" key="1">
    <citation type="submission" date="2013-09" db="EMBL/GenBank/DDBJ databases">
        <title>Complete nucleotide sequence of Streptomyces linear plasmid pFRL3.</title>
        <authorList>
            <person name="Chen Z."/>
            <person name="Fang P."/>
            <person name="Qin Z."/>
        </authorList>
    </citation>
    <scope>NUCLEOTIDE SEQUENCE</scope>
    <source>
        <plasmid evidence="2">pFRL3</plasmid>
    </source>
</reference>
<proteinExistence type="predicted"/>
<evidence type="ECO:0000313" key="2">
    <source>
        <dbReference type="EMBL" id="AHE38838.1"/>
    </source>
</evidence>
<name>V9Z425_9ACTN</name>
<dbReference type="AlphaFoldDB" id="V9Z425"/>
<dbReference type="RefSeq" id="WP_024126219.1">
    <property type="nucleotide sequence ID" value="NC_023283.1"/>
</dbReference>
<dbReference type="EMBL" id="KF602048">
    <property type="protein sequence ID" value="AHE38838.1"/>
    <property type="molecule type" value="Genomic_DNA"/>
</dbReference>